<feature type="region of interest" description="Disordered" evidence="1">
    <location>
        <begin position="78"/>
        <end position="107"/>
    </location>
</feature>
<reference evidence="2 3" key="1">
    <citation type="submission" date="2020-08" db="EMBL/GenBank/DDBJ databases">
        <authorList>
            <person name="Koutsovoulos G."/>
            <person name="Danchin GJ E."/>
        </authorList>
    </citation>
    <scope>NUCLEOTIDE SEQUENCE [LARGE SCALE GENOMIC DNA]</scope>
</reference>
<organism evidence="2 3">
    <name type="scientific">Meloidogyne enterolobii</name>
    <name type="common">Root-knot nematode worm</name>
    <name type="synonym">Meloidogyne mayaguensis</name>
    <dbReference type="NCBI Taxonomy" id="390850"/>
    <lineage>
        <taxon>Eukaryota</taxon>
        <taxon>Metazoa</taxon>
        <taxon>Ecdysozoa</taxon>
        <taxon>Nematoda</taxon>
        <taxon>Chromadorea</taxon>
        <taxon>Rhabditida</taxon>
        <taxon>Tylenchina</taxon>
        <taxon>Tylenchomorpha</taxon>
        <taxon>Tylenchoidea</taxon>
        <taxon>Meloidogynidae</taxon>
        <taxon>Meloidogyninae</taxon>
        <taxon>Meloidogyne</taxon>
    </lineage>
</organism>
<sequence length="154" mass="17724">MVRFRVRYRHHLTFPNEQRYEEWRELRLAGRFDEQAPLLGINNPSYWYCRFYHDGCRKKFRVVKLEDLSFEVREAGIHEEQDHTQSDRDEFDDNFPRSRSVGRRSGGGFTSVTSLGAGGSGVILHGGGAGPSGQRYGNSVIQKLKNKNFRISGL</sequence>
<feature type="compositionally biased region" description="Basic and acidic residues" evidence="1">
    <location>
        <begin position="78"/>
        <end position="88"/>
    </location>
</feature>
<name>A0A6V7UST1_MELEN</name>
<accession>A0A6V7UST1</accession>
<protein>
    <submittedName>
        <fullName evidence="2">Uncharacterized protein</fullName>
    </submittedName>
</protein>
<dbReference type="Proteomes" id="UP000580250">
    <property type="component" value="Unassembled WGS sequence"/>
</dbReference>
<evidence type="ECO:0000313" key="2">
    <source>
        <dbReference type="EMBL" id="CAD2163560.1"/>
    </source>
</evidence>
<comment type="caution">
    <text evidence="2">The sequence shown here is derived from an EMBL/GenBank/DDBJ whole genome shotgun (WGS) entry which is preliminary data.</text>
</comment>
<dbReference type="EMBL" id="CAJEWN010000098">
    <property type="protein sequence ID" value="CAD2163560.1"/>
    <property type="molecule type" value="Genomic_DNA"/>
</dbReference>
<evidence type="ECO:0000313" key="3">
    <source>
        <dbReference type="Proteomes" id="UP000580250"/>
    </source>
</evidence>
<dbReference type="AlphaFoldDB" id="A0A6V7UST1"/>
<proteinExistence type="predicted"/>
<gene>
    <name evidence="2" type="ORF">MENT_LOCUS16066</name>
</gene>
<evidence type="ECO:0000256" key="1">
    <source>
        <dbReference type="SAM" id="MobiDB-lite"/>
    </source>
</evidence>